<feature type="transmembrane region" description="Helical" evidence="6">
    <location>
        <begin position="136"/>
        <end position="157"/>
    </location>
</feature>
<organism evidence="7 8">
    <name type="scientific">Cylicocyclus nassatus</name>
    <name type="common">Nematode worm</name>
    <dbReference type="NCBI Taxonomy" id="53992"/>
    <lineage>
        <taxon>Eukaryota</taxon>
        <taxon>Metazoa</taxon>
        <taxon>Ecdysozoa</taxon>
        <taxon>Nematoda</taxon>
        <taxon>Chromadorea</taxon>
        <taxon>Rhabditida</taxon>
        <taxon>Rhabditina</taxon>
        <taxon>Rhabditomorpha</taxon>
        <taxon>Strongyloidea</taxon>
        <taxon>Strongylidae</taxon>
        <taxon>Cylicocyclus</taxon>
    </lineage>
</organism>
<keyword evidence="8" id="KW-1185">Reference proteome</keyword>
<keyword evidence="5 6" id="KW-0472">Membrane</keyword>
<dbReference type="EMBL" id="CATQJL010000305">
    <property type="protein sequence ID" value="CAJ0603172.1"/>
    <property type="molecule type" value="Genomic_DNA"/>
</dbReference>
<feature type="transmembrane region" description="Helical" evidence="6">
    <location>
        <begin position="183"/>
        <end position="204"/>
    </location>
</feature>
<comment type="caution">
    <text evidence="7">The sequence shown here is derived from an EMBL/GenBank/DDBJ whole genome shotgun (WGS) entry which is preliminary data.</text>
</comment>
<evidence type="ECO:0000256" key="5">
    <source>
        <dbReference type="ARBA" id="ARBA00023136"/>
    </source>
</evidence>
<dbReference type="Pfam" id="PF10292">
    <property type="entry name" value="7TM_GPCR_Srab"/>
    <property type="match status" value="1"/>
</dbReference>
<evidence type="ECO:0000256" key="6">
    <source>
        <dbReference type="SAM" id="Phobius"/>
    </source>
</evidence>
<dbReference type="GO" id="GO:0004888">
    <property type="term" value="F:transmembrane signaling receptor activity"/>
    <property type="evidence" value="ECO:0007669"/>
    <property type="project" value="InterPro"/>
</dbReference>
<gene>
    <name evidence="7" type="ORF">CYNAS_LOCUS15155</name>
</gene>
<evidence type="ECO:0000313" key="7">
    <source>
        <dbReference type="EMBL" id="CAJ0603172.1"/>
    </source>
</evidence>
<keyword evidence="3 6" id="KW-0812">Transmembrane</keyword>
<comment type="similarity">
    <text evidence="2">Belongs to the nematode receptor-like protein srb family.</text>
</comment>
<dbReference type="Proteomes" id="UP001176961">
    <property type="component" value="Unassembled WGS sequence"/>
</dbReference>
<feature type="transmembrane region" description="Helical" evidence="6">
    <location>
        <begin position="224"/>
        <end position="243"/>
    </location>
</feature>
<proteinExistence type="inferred from homology"/>
<comment type="subcellular location">
    <subcellularLocation>
        <location evidence="1">Membrane</location>
        <topology evidence="1">Multi-pass membrane protein</topology>
    </subcellularLocation>
</comment>
<accession>A0AA36MB48</accession>
<dbReference type="InterPro" id="IPR019408">
    <property type="entry name" value="7TM_GPCR_serpentine_rcpt_Srab"/>
</dbReference>
<evidence type="ECO:0000256" key="1">
    <source>
        <dbReference type="ARBA" id="ARBA00004141"/>
    </source>
</evidence>
<dbReference type="PANTHER" id="PTHR31216:SF11">
    <property type="entry name" value="SERPENTINE RECEPTOR CLASS BETA-16-RELATED"/>
    <property type="match status" value="1"/>
</dbReference>
<sequence>MVNYTAEEDLWQDIQNSTADNICMKVYQLILSYTYVKPCDVILSPLFFALIHMPFIFSILWIEAAQVVMLMERAIAIYHVGNYETCGRKLGNSLFLLSVLIPLLEGAWAYADERFDNPEISCINTPVSRTTQVNTLFALSVVFHMVALITLSTMFCFHRKSSSSAQTLSSRFQSSENLTSSRLLITLSAIQLVVFFSYGGSIMYLRMTFNSNTDLPIYRSNILAAYLVPVYTFLLPLMTTIFLRSMKQTRKSEIRSMIEIKASGAEGWANYSRQLERQWNS</sequence>
<protein>
    <submittedName>
        <fullName evidence="7">Uncharacterized protein</fullName>
    </submittedName>
</protein>
<keyword evidence="4 6" id="KW-1133">Transmembrane helix</keyword>
<dbReference type="AlphaFoldDB" id="A0AA36MB48"/>
<reference evidence="7" key="1">
    <citation type="submission" date="2023-07" db="EMBL/GenBank/DDBJ databases">
        <authorList>
            <consortium name="CYATHOMIX"/>
        </authorList>
    </citation>
    <scope>NUCLEOTIDE SEQUENCE</scope>
    <source>
        <strain evidence="7">N/A</strain>
    </source>
</reference>
<name>A0AA36MB48_CYLNA</name>
<feature type="transmembrane region" description="Helical" evidence="6">
    <location>
        <begin position="41"/>
        <end position="62"/>
    </location>
</feature>
<dbReference type="PANTHER" id="PTHR31216">
    <property type="entry name" value="SERPENTINE RECEPTOR CLASS BETA-1-RELATED-RELATED"/>
    <property type="match status" value="1"/>
</dbReference>
<evidence type="ECO:0000256" key="2">
    <source>
        <dbReference type="ARBA" id="ARBA00006860"/>
    </source>
</evidence>
<dbReference type="InterPro" id="IPR002184">
    <property type="entry name" value="7TM_GPCR_serpentine_rcpt_Srb"/>
</dbReference>
<dbReference type="GO" id="GO:0016020">
    <property type="term" value="C:membrane"/>
    <property type="evidence" value="ECO:0007669"/>
    <property type="project" value="UniProtKB-SubCell"/>
</dbReference>
<feature type="transmembrane region" description="Helical" evidence="6">
    <location>
        <begin position="94"/>
        <end position="111"/>
    </location>
</feature>
<evidence type="ECO:0000256" key="4">
    <source>
        <dbReference type="ARBA" id="ARBA00022989"/>
    </source>
</evidence>
<dbReference type="GO" id="GO:0007606">
    <property type="term" value="P:sensory perception of chemical stimulus"/>
    <property type="evidence" value="ECO:0007669"/>
    <property type="project" value="InterPro"/>
</dbReference>
<evidence type="ECO:0000313" key="8">
    <source>
        <dbReference type="Proteomes" id="UP001176961"/>
    </source>
</evidence>
<evidence type="ECO:0000256" key="3">
    <source>
        <dbReference type="ARBA" id="ARBA00022692"/>
    </source>
</evidence>